<accession>A0ACC2LWM4</accession>
<name>A0ACC2LWM4_PERAE</name>
<evidence type="ECO:0000313" key="1">
    <source>
        <dbReference type="EMBL" id="KAJ8637790.1"/>
    </source>
</evidence>
<dbReference type="EMBL" id="CM056811">
    <property type="protein sequence ID" value="KAJ8637790.1"/>
    <property type="molecule type" value="Genomic_DNA"/>
</dbReference>
<organism evidence="1 2">
    <name type="scientific">Persea americana</name>
    <name type="common">Avocado</name>
    <dbReference type="NCBI Taxonomy" id="3435"/>
    <lineage>
        <taxon>Eukaryota</taxon>
        <taxon>Viridiplantae</taxon>
        <taxon>Streptophyta</taxon>
        <taxon>Embryophyta</taxon>
        <taxon>Tracheophyta</taxon>
        <taxon>Spermatophyta</taxon>
        <taxon>Magnoliopsida</taxon>
        <taxon>Magnoliidae</taxon>
        <taxon>Laurales</taxon>
        <taxon>Lauraceae</taxon>
        <taxon>Persea</taxon>
    </lineage>
</organism>
<proteinExistence type="predicted"/>
<comment type="caution">
    <text evidence="1">The sequence shown here is derived from an EMBL/GenBank/DDBJ whole genome shotgun (WGS) entry which is preliminary data.</text>
</comment>
<protein>
    <submittedName>
        <fullName evidence="1">Uncharacterized protein</fullName>
    </submittedName>
</protein>
<evidence type="ECO:0000313" key="2">
    <source>
        <dbReference type="Proteomes" id="UP001234297"/>
    </source>
</evidence>
<sequence>MGAEATAQHPPSPPPQHHHHHHFYYNPNRNDSSVDYILLPPYHQPSSFFRTCRRISCFILPILLLSSSIFLLWPSDPELKIVRVQLDNIRVNPHKPLPSIDISLHLTVHVRNRDFFSLRYRSLLVSIAYRGRQLGFVTSDAGRIKARASSYVDADLVLDGVEVLHDVFYLLEDLARGCIPFNTVTDFNGQIRVLFLDVPLQATVSCEVYVNTKNQTVIRQDCYPE</sequence>
<keyword evidence="2" id="KW-1185">Reference proteome</keyword>
<reference evidence="1 2" key="1">
    <citation type="journal article" date="2022" name="Hortic Res">
        <title>A haplotype resolved chromosomal level avocado genome allows analysis of novel avocado genes.</title>
        <authorList>
            <person name="Nath O."/>
            <person name="Fletcher S.J."/>
            <person name="Hayward A."/>
            <person name="Shaw L.M."/>
            <person name="Masouleh A.K."/>
            <person name="Furtado A."/>
            <person name="Henry R.J."/>
            <person name="Mitter N."/>
        </authorList>
    </citation>
    <scope>NUCLEOTIDE SEQUENCE [LARGE SCALE GENOMIC DNA]</scope>
    <source>
        <strain evidence="2">cv. Hass</strain>
    </source>
</reference>
<gene>
    <name evidence="1" type="ORF">MRB53_012057</name>
</gene>
<dbReference type="Proteomes" id="UP001234297">
    <property type="component" value="Chromosome 3"/>
</dbReference>